<reference evidence="14 15" key="1">
    <citation type="submission" date="2013-07" db="EMBL/GenBank/DDBJ databases">
        <title>Draft genome sequence of Pseudoalteromonas luteoviolacea 2ta16.</title>
        <authorList>
            <person name="Allen E.E."/>
            <person name="Azam F."/>
            <person name="Podell S."/>
        </authorList>
    </citation>
    <scope>NUCLEOTIDE SEQUENCE [LARGE SCALE GENOMIC DNA]</scope>
    <source>
        <strain evidence="14 15">2ta16</strain>
    </source>
</reference>
<feature type="transmembrane region" description="Helical" evidence="13">
    <location>
        <begin position="33"/>
        <end position="54"/>
    </location>
</feature>
<dbReference type="GO" id="GO:0005886">
    <property type="term" value="C:plasma membrane"/>
    <property type="evidence" value="ECO:0007669"/>
    <property type="project" value="TreeGrafter"/>
</dbReference>
<dbReference type="AlphaFoldDB" id="V4HP75"/>
<evidence type="ECO:0000256" key="6">
    <source>
        <dbReference type="ARBA" id="ARBA00022617"/>
    </source>
</evidence>
<evidence type="ECO:0000256" key="12">
    <source>
        <dbReference type="ARBA" id="ARBA00025912"/>
    </source>
</evidence>
<dbReference type="Pfam" id="PF01127">
    <property type="entry name" value="Sdh_cyt"/>
    <property type="match status" value="1"/>
</dbReference>
<dbReference type="EMBL" id="AUSV01000044">
    <property type="protein sequence ID" value="ESP92615.1"/>
    <property type="molecule type" value="Genomic_DNA"/>
</dbReference>
<dbReference type="PANTHER" id="PTHR10978">
    <property type="entry name" value="SUCCINATE DEHYDROGENASE CYTOCHROME B560 SUBUNIT"/>
    <property type="match status" value="1"/>
</dbReference>
<dbReference type="PATRIC" id="fig|1353533.3.peg.2748"/>
<sequence length="135" mass="15256">MYICIWVFNMKRERPTNLAIQTMALPITAYASILHRVSGVIVWMALVVLLPLLIFALQSTHNFSTLTSLFTENFLIQFIVWGLLTALGYYCLGTIKHIIQEFGYFEELASGCMISRVAIGLGIVLSIVIGVWIWL</sequence>
<accession>V4HP75</accession>
<dbReference type="SUPFAM" id="SSF81343">
    <property type="entry name" value="Fumarate reductase respiratory complex transmembrane subunits"/>
    <property type="match status" value="1"/>
</dbReference>
<evidence type="ECO:0000256" key="2">
    <source>
        <dbReference type="ARBA" id="ARBA00004050"/>
    </source>
</evidence>
<comment type="caution">
    <text evidence="14">The sequence shown here is derived from an EMBL/GenBank/DDBJ whole genome shotgun (WGS) entry which is preliminary data.</text>
</comment>
<keyword evidence="10" id="KW-0408">Iron</keyword>
<keyword evidence="8" id="KW-0479">Metal-binding</keyword>
<evidence type="ECO:0000256" key="7">
    <source>
        <dbReference type="ARBA" id="ARBA00022692"/>
    </source>
</evidence>
<evidence type="ECO:0000256" key="10">
    <source>
        <dbReference type="ARBA" id="ARBA00023004"/>
    </source>
</evidence>
<comment type="subcellular location">
    <subcellularLocation>
        <location evidence="3">Membrane</location>
        <topology evidence="3">Multi-pass membrane protein</topology>
    </subcellularLocation>
</comment>
<dbReference type="GO" id="GO:0046872">
    <property type="term" value="F:metal ion binding"/>
    <property type="evidence" value="ECO:0007669"/>
    <property type="project" value="UniProtKB-KW"/>
</dbReference>
<organism evidence="14 15">
    <name type="scientific">Pseudoalteromonas luteoviolacea (strain 2ta16)</name>
    <dbReference type="NCBI Taxonomy" id="1353533"/>
    <lineage>
        <taxon>Bacteria</taxon>
        <taxon>Pseudomonadati</taxon>
        <taxon>Pseudomonadota</taxon>
        <taxon>Gammaproteobacteria</taxon>
        <taxon>Alteromonadales</taxon>
        <taxon>Pseudoalteromonadaceae</taxon>
        <taxon>Pseudoalteromonas</taxon>
    </lineage>
</organism>
<comment type="function">
    <text evidence="2">Membrane-anchoring subunit of succinate dehydrogenase (SDH).</text>
</comment>
<evidence type="ECO:0000256" key="5">
    <source>
        <dbReference type="ARBA" id="ARBA00020076"/>
    </source>
</evidence>
<dbReference type="PANTHER" id="PTHR10978:SF5">
    <property type="entry name" value="SUCCINATE DEHYDROGENASE CYTOCHROME B560 SUBUNIT, MITOCHONDRIAL"/>
    <property type="match status" value="1"/>
</dbReference>
<evidence type="ECO:0000256" key="3">
    <source>
        <dbReference type="ARBA" id="ARBA00004141"/>
    </source>
</evidence>
<gene>
    <name evidence="14" type="ORF">PL2TA16_03813</name>
</gene>
<dbReference type="InterPro" id="IPR034804">
    <property type="entry name" value="SQR/QFR_C/D"/>
</dbReference>
<name>V4HP75_PSEL2</name>
<dbReference type="InterPro" id="IPR014314">
    <property type="entry name" value="Succ_DH_cytb556"/>
</dbReference>
<keyword evidence="7 13" id="KW-0812">Transmembrane</keyword>
<comment type="similarity">
    <text evidence="4">Belongs to the cytochrome b560 family.</text>
</comment>
<evidence type="ECO:0000313" key="14">
    <source>
        <dbReference type="EMBL" id="ESP92615.1"/>
    </source>
</evidence>
<evidence type="ECO:0000256" key="9">
    <source>
        <dbReference type="ARBA" id="ARBA00022989"/>
    </source>
</evidence>
<keyword evidence="9 13" id="KW-1133">Transmembrane helix</keyword>
<evidence type="ECO:0000256" key="1">
    <source>
        <dbReference type="ARBA" id="ARBA00001971"/>
    </source>
</evidence>
<dbReference type="PIRSF" id="PIRSF000178">
    <property type="entry name" value="SDH_cyt_b560"/>
    <property type="match status" value="1"/>
</dbReference>
<evidence type="ECO:0000313" key="15">
    <source>
        <dbReference type="Proteomes" id="UP000017820"/>
    </source>
</evidence>
<dbReference type="InterPro" id="IPR018495">
    <property type="entry name" value="Succ_DH_cyt_bsu_CS"/>
</dbReference>
<dbReference type="Gene3D" id="1.20.1300.10">
    <property type="entry name" value="Fumarate reductase/succinate dehydrogenase, transmembrane subunit"/>
    <property type="match status" value="1"/>
</dbReference>
<comment type="subunit">
    <text evidence="12">Part of an enzyme complex containing four subunits: a flavoprotein, an iron-sulfur protein, plus two membrane-anchoring proteins, SdhC and SdhD. The complex can form homotrimers.</text>
</comment>
<evidence type="ECO:0000256" key="8">
    <source>
        <dbReference type="ARBA" id="ARBA00022723"/>
    </source>
</evidence>
<protein>
    <recommendedName>
        <fullName evidence="5">Succinate dehydrogenase cytochrome b556 subunit</fullName>
    </recommendedName>
</protein>
<comment type="cofactor">
    <cofactor evidence="1">
        <name>heme</name>
        <dbReference type="ChEBI" id="CHEBI:30413"/>
    </cofactor>
</comment>
<proteinExistence type="inferred from homology"/>
<dbReference type="GO" id="GO:0006099">
    <property type="term" value="P:tricarboxylic acid cycle"/>
    <property type="evidence" value="ECO:0007669"/>
    <property type="project" value="InterPro"/>
</dbReference>
<dbReference type="GO" id="GO:0009055">
    <property type="term" value="F:electron transfer activity"/>
    <property type="evidence" value="ECO:0007669"/>
    <property type="project" value="InterPro"/>
</dbReference>
<dbReference type="PROSITE" id="PS01000">
    <property type="entry name" value="SDH_CYT_1"/>
    <property type="match status" value="1"/>
</dbReference>
<dbReference type="Proteomes" id="UP000017820">
    <property type="component" value="Unassembled WGS sequence"/>
</dbReference>
<dbReference type="NCBIfam" id="TIGR02970">
    <property type="entry name" value="succ_dehyd_cytB"/>
    <property type="match status" value="1"/>
</dbReference>
<feature type="transmembrane region" description="Helical" evidence="13">
    <location>
        <begin position="74"/>
        <end position="92"/>
    </location>
</feature>
<dbReference type="InterPro" id="IPR000701">
    <property type="entry name" value="SuccDH_FuR_B_TM-su"/>
</dbReference>
<evidence type="ECO:0000256" key="13">
    <source>
        <dbReference type="SAM" id="Phobius"/>
    </source>
</evidence>
<keyword evidence="11 13" id="KW-0472">Membrane</keyword>
<evidence type="ECO:0000256" key="11">
    <source>
        <dbReference type="ARBA" id="ARBA00023136"/>
    </source>
</evidence>
<evidence type="ECO:0000256" key="4">
    <source>
        <dbReference type="ARBA" id="ARBA00007244"/>
    </source>
</evidence>
<dbReference type="CDD" id="cd03499">
    <property type="entry name" value="SQR_TypeC_SdhC"/>
    <property type="match status" value="1"/>
</dbReference>
<feature type="transmembrane region" description="Helical" evidence="13">
    <location>
        <begin position="113"/>
        <end position="134"/>
    </location>
</feature>
<keyword evidence="6" id="KW-0349">Heme</keyword>